<dbReference type="Gramene" id="rna34874">
    <property type="protein sequence ID" value="RHN50572.1"/>
    <property type="gene ID" value="gene34874"/>
</dbReference>
<sequence>MNERFVQELSVLEKLSLSPSPNVAPNKDVDPSFFPQISKRRRVTNVHSMATTESMNEKFGQEEETDDYYEFTAEDYYKLLATKKEDKFLKTKKLREAEVAARRSRITKAVIRVRFPDNHILEATFHPSDTIKSLIDLIDKEIAQPDKPFYLYTTPPKKLIKDFSQDFYTAGFSPGAIVYLSY</sequence>
<protein>
    <submittedName>
        <fullName evidence="3">Tether containing UBX domain for GLUT4-like protein</fullName>
    </submittedName>
</protein>
<reference evidence="5" key="3">
    <citation type="submission" date="2015-04" db="UniProtKB">
        <authorList>
            <consortium name="EnsemblPlants"/>
        </authorList>
    </citation>
    <scope>IDENTIFICATION</scope>
    <source>
        <strain evidence="5">cv. Jemalong A17</strain>
    </source>
</reference>
<evidence type="ECO:0000313" key="6">
    <source>
        <dbReference type="Proteomes" id="UP000002051"/>
    </source>
</evidence>
<dbReference type="SUPFAM" id="SSF54236">
    <property type="entry name" value="Ubiquitin-like"/>
    <property type="match status" value="1"/>
</dbReference>
<dbReference type="EnsemblPlants" id="KEH25430">
    <property type="protein sequence ID" value="KEH25430"/>
    <property type="gene ID" value="MTR_6g022770"/>
</dbReference>
<dbReference type="InterPro" id="IPR001012">
    <property type="entry name" value="UBX_dom"/>
</dbReference>
<dbReference type="EMBL" id="PSQE01000006">
    <property type="protein sequence ID" value="RHN50572.1"/>
    <property type="molecule type" value="Genomic_DNA"/>
</dbReference>
<reference evidence="7" key="4">
    <citation type="journal article" date="2018" name="Nat. Plants">
        <title>Whole-genome landscape of Medicago truncatula symbiotic genes.</title>
        <authorList>
            <person name="Pecrix Y."/>
            <person name="Staton S.E."/>
            <person name="Sallet E."/>
            <person name="Lelandais-Briere C."/>
            <person name="Moreau S."/>
            <person name="Carrere S."/>
            <person name="Blein T."/>
            <person name="Jardinaud M.F."/>
            <person name="Latrasse D."/>
            <person name="Zouine M."/>
            <person name="Zahm M."/>
            <person name="Kreplak J."/>
            <person name="Mayjonade B."/>
            <person name="Satge C."/>
            <person name="Perez M."/>
            <person name="Cauet S."/>
            <person name="Marande W."/>
            <person name="Chantry-Darmon C."/>
            <person name="Lopez-Roques C."/>
            <person name="Bouchez O."/>
            <person name="Berard A."/>
            <person name="Debelle F."/>
            <person name="Munos S."/>
            <person name="Bendahmane A."/>
            <person name="Berges H."/>
            <person name="Niebel A."/>
            <person name="Buitink J."/>
            <person name="Frugier F."/>
            <person name="Benhamed M."/>
            <person name="Crespi M."/>
            <person name="Gouzy J."/>
            <person name="Gamas P."/>
        </authorList>
    </citation>
    <scope>NUCLEOTIDE SEQUENCE [LARGE SCALE GENOMIC DNA]</scope>
    <source>
        <strain evidence="7">cv. Jemalong A17</strain>
    </source>
</reference>
<proteinExistence type="predicted"/>
<dbReference type="EMBL" id="CM001222">
    <property type="protein sequence ID" value="KEH25430.1"/>
    <property type="molecule type" value="Genomic_DNA"/>
</dbReference>
<dbReference type="InterPro" id="IPR029071">
    <property type="entry name" value="Ubiquitin-like_domsf"/>
</dbReference>
<dbReference type="STRING" id="3880.A0A072UI12"/>
<dbReference type="Proteomes" id="UP000002051">
    <property type="component" value="Chromosome 6"/>
</dbReference>
<evidence type="ECO:0000256" key="1">
    <source>
        <dbReference type="ARBA" id="ARBA00022786"/>
    </source>
</evidence>
<dbReference type="GO" id="GO:0032984">
    <property type="term" value="P:protein-containing complex disassembly"/>
    <property type="evidence" value="ECO:0007669"/>
    <property type="project" value="InterPro"/>
</dbReference>
<accession>A0A072UI12</accession>
<reference evidence="3 6" key="2">
    <citation type="journal article" date="2014" name="BMC Genomics">
        <title>An improved genome release (version Mt4.0) for the model legume Medicago truncatula.</title>
        <authorList>
            <person name="Tang H."/>
            <person name="Krishnakumar V."/>
            <person name="Bidwell S."/>
            <person name="Rosen B."/>
            <person name="Chan A."/>
            <person name="Zhou S."/>
            <person name="Gentzbittel L."/>
            <person name="Childs K.L."/>
            <person name="Yandell M."/>
            <person name="Gundlach H."/>
            <person name="Mayer K.F."/>
            <person name="Schwartz D.C."/>
            <person name="Town C.D."/>
        </authorList>
    </citation>
    <scope>GENOME REANNOTATION</scope>
    <source>
        <strain evidence="3">A17</strain>
        <strain evidence="5 6">cv. Jemalong A17</strain>
    </source>
</reference>
<dbReference type="PROSITE" id="PS50033">
    <property type="entry name" value="UBX"/>
    <property type="match status" value="1"/>
</dbReference>
<dbReference type="PANTHER" id="PTHR47557:SF2">
    <property type="entry name" value="PLANT UBX DOMAIN-CONTAINING PROTEIN 1"/>
    <property type="match status" value="1"/>
</dbReference>
<organism evidence="3 6">
    <name type="scientific">Medicago truncatula</name>
    <name type="common">Barrel medic</name>
    <name type="synonym">Medicago tribuloides</name>
    <dbReference type="NCBI Taxonomy" id="3880"/>
    <lineage>
        <taxon>Eukaryota</taxon>
        <taxon>Viridiplantae</taxon>
        <taxon>Streptophyta</taxon>
        <taxon>Embryophyta</taxon>
        <taxon>Tracheophyta</taxon>
        <taxon>Spermatophyta</taxon>
        <taxon>Magnoliopsida</taxon>
        <taxon>eudicotyledons</taxon>
        <taxon>Gunneridae</taxon>
        <taxon>Pentapetalae</taxon>
        <taxon>rosids</taxon>
        <taxon>fabids</taxon>
        <taxon>Fabales</taxon>
        <taxon>Fabaceae</taxon>
        <taxon>Papilionoideae</taxon>
        <taxon>50 kb inversion clade</taxon>
        <taxon>NPAAA clade</taxon>
        <taxon>Hologalegina</taxon>
        <taxon>IRL clade</taxon>
        <taxon>Trifolieae</taxon>
        <taxon>Medicago</taxon>
    </lineage>
</organism>
<gene>
    <name evidence="3" type="ordered locus">MTR_6g022770</name>
    <name evidence="4" type="ORF">MtrunA17_Chr6g0458911</name>
</gene>
<dbReference type="CDD" id="cd16118">
    <property type="entry name" value="UBX2_UBXN9"/>
    <property type="match status" value="1"/>
</dbReference>
<dbReference type="Gene3D" id="3.10.20.90">
    <property type="entry name" value="Phosphatidylinositol 3-kinase Catalytic Subunit, Chain A, domain 1"/>
    <property type="match status" value="1"/>
</dbReference>
<dbReference type="Proteomes" id="UP000265566">
    <property type="component" value="Chromosome 6"/>
</dbReference>
<dbReference type="AlphaFoldDB" id="A0A072UI12"/>
<dbReference type="GO" id="GO:0051117">
    <property type="term" value="F:ATPase binding"/>
    <property type="evidence" value="ECO:0007669"/>
    <property type="project" value="InterPro"/>
</dbReference>
<dbReference type="OrthoDB" id="440781at2759"/>
<evidence type="ECO:0000313" key="3">
    <source>
        <dbReference type="EMBL" id="KEH25430.1"/>
    </source>
</evidence>
<dbReference type="Pfam" id="PF00789">
    <property type="entry name" value="UBX"/>
    <property type="match status" value="1"/>
</dbReference>
<dbReference type="HOGENOM" id="CLU_1680916_0_0_1"/>
<evidence type="ECO:0000313" key="4">
    <source>
        <dbReference type="EMBL" id="RHN50572.1"/>
    </source>
</evidence>
<dbReference type="PANTHER" id="PTHR47557">
    <property type="entry name" value="PLANT UBX DOMAIN-CONTAINING PROTEIN 1"/>
    <property type="match status" value="1"/>
</dbReference>
<reference evidence="4" key="5">
    <citation type="journal article" date="2018" name="Nat. Plants">
        <title>Whole-genome landscape of Medicago truncatula symbiotic genes.</title>
        <authorList>
            <person name="Pecrix Y."/>
            <person name="Gamas P."/>
            <person name="Carrere S."/>
        </authorList>
    </citation>
    <scope>NUCLEOTIDE SEQUENCE</scope>
    <source>
        <tissue evidence="4">Leaves</tissue>
    </source>
</reference>
<keyword evidence="1" id="KW-0833">Ubl conjugation pathway</keyword>
<feature type="domain" description="UBX" evidence="2">
    <location>
        <begin position="104"/>
        <end position="180"/>
    </location>
</feature>
<evidence type="ECO:0000259" key="2">
    <source>
        <dbReference type="PROSITE" id="PS50033"/>
    </source>
</evidence>
<dbReference type="InterPro" id="IPR044232">
    <property type="entry name" value="PUX1"/>
</dbReference>
<evidence type="ECO:0000313" key="5">
    <source>
        <dbReference type="EnsemblPlants" id="KEH25430"/>
    </source>
</evidence>
<evidence type="ECO:0000313" key="7">
    <source>
        <dbReference type="Proteomes" id="UP000265566"/>
    </source>
</evidence>
<reference evidence="3 6" key="1">
    <citation type="journal article" date="2011" name="Nature">
        <title>The Medicago genome provides insight into the evolution of rhizobial symbioses.</title>
        <authorList>
            <person name="Young N.D."/>
            <person name="Debelle F."/>
            <person name="Oldroyd G.E."/>
            <person name="Geurts R."/>
            <person name="Cannon S.B."/>
            <person name="Udvardi M.K."/>
            <person name="Benedito V.A."/>
            <person name="Mayer K.F."/>
            <person name="Gouzy J."/>
            <person name="Schoof H."/>
            <person name="Van de Peer Y."/>
            <person name="Proost S."/>
            <person name="Cook D.R."/>
            <person name="Meyers B.C."/>
            <person name="Spannagl M."/>
            <person name="Cheung F."/>
            <person name="De Mita S."/>
            <person name="Krishnakumar V."/>
            <person name="Gundlach H."/>
            <person name="Zhou S."/>
            <person name="Mudge J."/>
            <person name="Bharti A.K."/>
            <person name="Murray J.D."/>
            <person name="Naoumkina M.A."/>
            <person name="Rosen B."/>
            <person name="Silverstein K.A."/>
            <person name="Tang H."/>
            <person name="Rombauts S."/>
            <person name="Zhao P.X."/>
            <person name="Zhou P."/>
            <person name="Barbe V."/>
            <person name="Bardou P."/>
            <person name="Bechner M."/>
            <person name="Bellec A."/>
            <person name="Berger A."/>
            <person name="Berges H."/>
            <person name="Bidwell S."/>
            <person name="Bisseling T."/>
            <person name="Choisne N."/>
            <person name="Couloux A."/>
            <person name="Denny R."/>
            <person name="Deshpande S."/>
            <person name="Dai X."/>
            <person name="Doyle J.J."/>
            <person name="Dudez A.M."/>
            <person name="Farmer A.D."/>
            <person name="Fouteau S."/>
            <person name="Franken C."/>
            <person name="Gibelin C."/>
            <person name="Gish J."/>
            <person name="Goldstein S."/>
            <person name="Gonzalez A.J."/>
            <person name="Green P.J."/>
            <person name="Hallab A."/>
            <person name="Hartog M."/>
            <person name="Hua A."/>
            <person name="Humphray S.J."/>
            <person name="Jeong D.H."/>
            <person name="Jing Y."/>
            <person name="Jocker A."/>
            <person name="Kenton S.M."/>
            <person name="Kim D.J."/>
            <person name="Klee K."/>
            <person name="Lai H."/>
            <person name="Lang C."/>
            <person name="Lin S."/>
            <person name="Macmil S.L."/>
            <person name="Magdelenat G."/>
            <person name="Matthews L."/>
            <person name="McCorrison J."/>
            <person name="Monaghan E.L."/>
            <person name="Mun J.H."/>
            <person name="Najar F.Z."/>
            <person name="Nicholson C."/>
            <person name="Noirot C."/>
            <person name="O'Bleness M."/>
            <person name="Paule C.R."/>
            <person name="Poulain J."/>
            <person name="Prion F."/>
            <person name="Qin B."/>
            <person name="Qu C."/>
            <person name="Retzel E.F."/>
            <person name="Riddle C."/>
            <person name="Sallet E."/>
            <person name="Samain S."/>
            <person name="Samson N."/>
            <person name="Sanders I."/>
            <person name="Saurat O."/>
            <person name="Scarpelli C."/>
            <person name="Schiex T."/>
            <person name="Segurens B."/>
            <person name="Severin A.J."/>
            <person name="Sherrier D.J."/>
            <person name="Shi R."/>
            <person name="Sims S."/>
            <person name="Singer S.R."/>
            <person name="Sinharoy S."/>
            <person name="Sterck L."/>
            <person name="Viollet A."/>
            <person name="Wang B.B."/>
            <person name="Wang K."/>
            <person name="Wang M."/>
            <person name="Wang X."/>
            <person name="Warfsmann J."/>
            <person name="Weissenbach J."/>
            <person name="White D.D."/>
            <person name="White J.D."/>
            <person name="Wiley G.B."/>
            <person name="Wincker P."/>
            <person name="Xing Y."/>
            <person name="Yang L."/>
            <person name="Yao Z."/>
            <person name="Ying F."/>
            <person name="Zhai J."/>
            <person name="Zhou L."/>
            <person name="Zuber A."/>
            <person name="Denarie J."/>
            <person name="Dixon R.A."/>
            <person name="May G.D."/>
            <person name="Schwartz D.C."/>
            <person name="Rogers J."/>
            <person name="Quetier F."/>
            <person name="Town C.D."/>
            <person name="Roe B.A."/>
        </authorList>
    </citation>
    <scope>NUCLEOTIDE SEQUENCE [LARGE SCALE GENOMIC DNA]</scope>
    <source>
        <strain evidence="3">A17</strain>
        <strain evidence="5 6">cv. Jemalong A17</strain>
    </source>
</reference>
<name>A0A072UI12_MEDTR</name>
<keyword evidence="6" id="KW-1185">Reference proteome</keyword>